<evidence type="ECO:0000256" key="3">
    <source>
        <dbReference type="ARBA" id="ARBA00023163"/>
    </source>
</evidence>
<dbReference type="Pfam" id="PF12833">
    <property type="entry name" value="HTH_18"/>
    <property type="match status" value="1"/>
</dbReference>
<feature type="domain" description="HTH araC/xylS-type" evidence="5">
    <location>
        <begin position="211"/>
        <end position="309"/>
    </location>
</feature>
<dbReference type="InterPro" id="IPR020449">
    <property type="entry name" value="Tscrpt_reg_AraC-type_HTH"/>
</dbReference>
<dbReference type="PROSITE" id="PS00041">
    <property type="entry name" value="HTH_ARAC_FAMILY_1"/>
    <property type="match status" value="1"/>
</dbReference>
<dbReference type="PROSITE" id="PS01124">
    <property type="entry name" value="HTH_ARAC_FAMILY_2"/>
    <property type="match status" value="1"/>
</dbReference>
<dbReference type="Proteomes" id="UP001595891">
    <property type="component" value="Unassembled WGS sequence"/>
</dbReference>
<dbReference type="SUPFAM" id="SSF46689">
    <property type="entry name" value="Homeodomain-like"/>
    <property type="match status" value="2"/>
</dbReference>
<evidence type="ECO:0000259" key="5">
    <source>
        <dbReference type="PROSITE" id="PS01124"/>
    </source>
</evidence>
<evidence type="ECO:0000256" key="2">
    <source>
        <dbReference type="ARBA" id="ARBA00023125"/>
    </source>
</evidence>
<reference evidence="7" key="1">
    <citation type="journal article" date="2019" name="Int. J. Syst. Evol. Microbiol.">
        <title>The Global Catalogue of Microorganisms (GCM) 10K type strain sequencing project: providing services to taxonomists for standard genome sequencing and annotation.</title>
        <authorList>
            <consortium name="The Broad Institute Genomics Platform"/>
            <consortium name="The Broad Institute Genome Sequencing Center for Infectious Disease"/>
            <person name="Wu L."/>
            <person name="Ma J."/>
        </authorList>
    </citation>
    <scope>NUCLEOTIDE SEQUENCE [LARGE SCALE GENOMIC DNA]</scope>
    <source>
        <strain evidence="7">CCUG 49560</strain>
    </source>
</reference>
<accession>A0ABV9EIP0</accession>
<keyword evidence="7" id="KW-1185">Reference proteome</keyword>
<feature type="region of interest" description="Disordered" evidence="4">
    <location>
        <begin position="299"/>
        <end position="328"/>
    </location>
</feature>
<dbReference type="InterPro" id="IPR018060">
    <property type="entry name" value="HTH_AraC"/>
</dbReference>
<evidence type="ECO:0000313" key="6">
    <source>
        <dbReference type="EMBL" id="MFC4589487.1"/>
    </source>
</evidence>
<keyword evidence="2" id="KW-0238">DNA-binding</keyword>
<dbReference type="PANTHER" id="PTHR46796">
    <property type="entry name" value="HTH-TYPE TRANSCRIPTIONAL ACTIVATOR RHAS-RELATED"/>
    <property type="match status" value="1"/>
</dbReference>
<name>A0ABV9EIP0_9ACTN</name>
<keyword evidence="3" id="KW-0804">Transcription</keyword>
<evidence type="ECO:0000313" key="7">
    <source>
        <dbReference type="Proteomes" id="UP001595891"/>
    </source>
</evidence>
<proteinExistence type="predicted"/>
<dbReference type="InterPro" id="IPR050204">
    <property type="entry name" value="AraC_XylS_family_regulators"/>
</dbReference>
<dbReference type="InterPro" id="IPR009057">
    <property type="entry name" value="Homeodomain-like_sf"/>
</dbReference>
<dbReference type="Pfam" id="PF12852">
    <property type="entry name" value="Cupin_6"/>
    <property type="match status" value="1"/>
</dbReference>
<dbReference type="SMART" id="SM00342">
    <property type="entry name" value="HTH_ARAC"/>
    <property type="match status" value="1"/>
</dbReference>
<evidence type="ECO:0000256" key="4">
    <source>
        <dbReference type="SAM" id="MobiDB-lite"/>
    </source>
</evidence>
<dbReference type="Gene3D" id="1.10.10.60">
    <property type="entry name" value="Homeodomain-like"/>
    <property type="match status" value="2"/>
</dbReference>
<gene>
    <name evidence="6" type="ORF">ACFO8L_25595</name>
</gene>
<dbReference type="InterPro" id="IPR032783">
    <property type="entry name" value="AraC_lig"/>
</dbReference>
<evidence type="ECO:0000256" key="1">
    <source>
        <dbReference type="ARBA" id="ARBA00023015"/>
    </source>
</evidence>
<dbReference type="RefSeq" id="WP_262843944.1">
    <property type="nucleotide sequence ID" value="NZ_JANZYP010000023.1"/>
</dbReference>
<sequence>MDPLSDVLALLDVRAALPSRFEATGRWALRFEPYQHLKVGAVLEGHCWISSEGSDPVHLRAGECYLLASGRSFTSASDLDTEPADGMAVFARSWPDTVYHTGAPTGRDDPGRTVLVGGAVMFDDTTSMLLLDNLPSCVRIAADSHRATVLRPTLELLGAETSADSPGSATMREQLTTVLFVQALRTLLYSDAWADGRPTGWLGALGDQHVGAALTVIHREPSRRWTVADLAAEAGMSRSGFALRFRTQVGLTPLDYLARWRVRSAARALRSTDRTVASIAAEFGYASEGAFSSAFKRVTGQAPTEHRRAPEGMPVSRGAGPRWSIRPA</sequence>
<comment type="caution">
    <text evidence="6">The sequence shown here is derived from an EMBL/GenBank/DDBJ whole genome shotgun (WGS) entry which is preliminary data.</text>
</comment>
<organism evidence="6 7">
    <name type="scientific">Sphaerisporangium corydalis</name>
    <dbReference type="NCBI Taxonomy" id="1441875"/>
    <lineage>
        <taxon>Bacteria</taxon>
        <taxon>Bacillati</taxon>
        <taxon>Actinomycetota</taxon>
        <taxon>Actinomycetes</taxon>
        <taxon>Streptosporangiales</taxon>
        <taxon>Streptosporangiaceae</taxon>
        <taxon>Sphaerisporangium</taxon>
    </lineage>
</organism>
<dbReference type="InterPro" id="IPR018062">
    <property type="entry name" value="HTH_AraC-typ_CS"/>
</dbReference>
<dbReference type="PRINTS" id="PR00032">
    <property type="entry name" value="HTHARAC"/>
</dbReference>
<protein>
    <submittedName>
        <fullName evidence="6">AraC family transcriptional regulator</fullName>
    </submittedName>
</protein>
<dbReference type="EMBL" id="JBHSFN010000016">
    <property type="protein sequence ID" value="MFC4589487.1"/>
    <property type="molecule type" value="Genomic_DNA"/>
</dbReference>
<dbReference type="PANTHER" id="PTHR46796:SF13">
    <property type="entry name" value="HTH-TYPE TRANSCRIPTIONAL ACTIVATOR RHAS"/>
    <property type="match status" value="1"/>
</dbReference>
<keyword evidence="1" id="KW-0805">Transcription regulation</keyword>